<feature type="chain" id="PRO_5046931539" evidence="1">
    <location>
        <begin position="28"/>
        <end position="200"/>
    </location>
</feature>
<proteinExistence type="predicted"/>
<name>A0ABQ6D7F1_9HYPH</name>
<evidence type="ECO:0000256" key="1">
    <source>
        <dbReference type="SAM" id="SignalP"/>
    </source>
</evidence>
<dbReference type="PIRSF" id="PIRSF011444">
    <property type="entry name" value="DUF1287"/>
    <property type="match status" value="1"/>
</dbReference>
<keyword evidence="3" id="KW-1185">Reference proteome</keyword>
<accession>A0ABQ6D7F1</accession>
<keyword evidence="1" id="KW-0732">Signal</keyword>
<dbReference type="Pfam" id="PF06940">
    <property type="entry name" value="DUF1287"/>
    <property type="match status" value="1"/>
</dbReference>
<evidence type="ECO:0000313" key="2">
    <source>
        <dbReference type="EMBL" id="GLS46057.1"/>
    </source>
</evidence>
<dbReference type="InterPro" id="IPR009706">
    <property type="entry name" value="DUF1287"/>
</dbReference>
<protein>
    <submittedName>
        <fullName evidence="2">DUF1287 domain-containing protein</fullName>
    </submittedName>
</protein>
<evidence type="ECO:0000313" key="3">
    <source>
        <dbReference type="Proteomes" id="UP001156881"/>
    </source>
</evidence>
<sequence>MLMANQSRRAAAWCLVLTLLAISPALAEPRPPFVAAARAQIGKTLIYDPAYQRIAFPNGDVPEERGVCTDVVIRALRVAYGYDLQRELNADIRKKPSAYPRRWGLRGADTNIDHRRVPNQQAFFRRKGWELPVTQEPKDYRAGDLVTQMLPGTLPHIAIVSDRVSADGRPLVIHNIGAGAREEDTLFAFPITGHYRFVKL</sequence>
<comment type="caution">
    <text evidence="2">The sequence shown here is derived from an EMBL/GenBank/DDBJ whole genome shotgun (WGS) entry which is preliminary data.</text>
</comment>
<dbReference type="EMBL" id="BSPG01000032">
    <property type="protein sequence ID" value="GLS46057.1"/>
    <property type="molecule type" value="Genomic_DNA"/>
</dbReference>
<feature type="signal peptide" evidence="1">
    <location>
        <begin position="1"/>
        <end position="27"/>
    </location>
</feature>
<reference evidence="3" key="1">
    <citation type="journal article" date="2019" name="Int. J. Syst. Evol. Microbiol.">
        <title>The Global Catalogue of Microorganisms (GCM) 10K type strain sequencing project: providing services to taxonomists for standard genome sequencing and annotation.</title>
        <authorList>
            <consortium name="The Broad Institute Genomics Platform"/>
            <consortium name="The Broad Institute Genome Sequencing Center for Infectious Disease"/>
            <person name="Wu L."/>
            <person name="Ma J."/>
        </authorList>
    </citation>
    <scope>NUCLEOTIDE SEQUENCE [LARGE SCALE GENOMIC DNA]</scope>
    <source>
        <strain evidence="3">NBRC 107710</strain>
    </source>
</reference>
<dbReference type="Proteomes" id="UP001156881">
    <property type="component" value="Unassembled WGS sequence"/>
</dbReference>
<organism evidence="2 3">
    <name type="scientific">Methylobacterium brachythecii</name>
    <dbReference type="NCBI Taxonomy" id="1176177"/>
    <lineage>
        <taxon>Bacteria</taxon>
        <taxon>Pseudomonadati</taxon>
        <taxon>Pseudomonadota</taxon>
        <taxon>Alphaproteobacteria</taxon>
        <taxon>Hyphomicrobiales</taxon>
        <taxon>Methylobacteriaceae</taxon>
        <taxon>Methylobacterium</taxon>
    </lineage>
</organism>
<gene>
    <name evidence="2" type="ORF">GCM10007884_40480</name>
</gene>